<feature type="domain" description="NadR/Ttd14 AAA" evidence="1">
    <location>
        <begin position="5"/>
        <end position="190"/>
    </location>
</feature>
<accession>A0A8H3FXI6</accession>
<name>A0A8H3FXI6_9LECA</name>
<dbReference type="EMBL" id="CAJPDS010000065">
    <property type="protein sequence ID" value="CAF9932847.1"/>
    <property type="molecule type" value="Genomic_DNA"/>
</dbReference>
<dbReference type="Proteomes" id="UP000664521">
    <property type="component" value="Unassembled WGS sequence"/>
</dbReference>
<dbReference type="OrthoDB" id="6118920at2759"/>
<organism evidence="2 3">
    <name type="scientific">Heterodermia speciosa</name>
    <dbReference type="NCBI Taxonomy" id="116794"/>
    <lineage>
        <taxon>Eukaryota</taxon>
        <taxon>Fungi</taxon>
        <taxon>Dikarya</taxon>
        <taxon>Ascomycota</taxon>
        <taxon>Pezizomycotina</taxon>
        <taxon>Lecanoromycetes</taxon>
        <taxon>OSLEUM clade</taxon>
        <taxon>Lecanoromycetidae</taxon>
        <taxon>Caliciales</taxon>
        <taxon>Physciaceae</taxon>
        <taxon>Heterodermia</taxon>
    </lineage>
</organism>
<evidence type="ECO:0000259" key="1">
    <source>
        <dbReference type="Pfam" id="PF13521"/>
    </source>
</evidence>
<dbReference type="Pfam" id="PF13521">
    <property type="entry name" value="AAA_28"/>
    <property type="match status" value="1"/>
</dbReference>
<evidence type="ECO:0000313" key="2">
    <source>
        <dbReference type="EMBL" id="CAF9932847.1"/>
    </source>
</evidence>
<dbReference type="InterPro" id="IPR027417">
    <property type="entry name" value="P-loop_NTPase"/>
</dbReference>
<reference evidence="2" key="1">
    <citation type="submission" date="2021-03" db="EMBL/GenBank/DDBJ databases">
        <authorList>
            <person name="Tagirdzhanova G."/>
        </authorList>
    </citation>
    <scope>NUCLEOTIDE SEQUENCE</scope>
</reference>
<dbReference type="InterPro" id="IPR038727">
    <property type="entry name" value="NadR/Ttd14_AAA_dom"/>
</dbReference>
<keyword evidence="3" id="KW-1185">Reference proteome</keyword>
<dbReference type="AlphaFoldDB" id="A0A8H3FXI6"/>
<dbReference type="SUPFAM" id="SSF52540">
    <property type="entry name" value="P-loop containing nucleoside triphosphate hydrolases"/>
    <property type="match status" value="1"/>
</dbReference>
<gene>
    <name evidence="2" type="ORF">HETSPECPRED_008460</name>
</gene>
<sequence>MPTNIYIVGAQCTGKTTLVTALQGHFRAQLSQPSQGQSSSPPIITEVARKVLREHNFTASDITSSPSKALSFQQLILKAQYEAETSITQPWYISDRSGLDPIIYAKRYVGPDAADLMMGTEMWRDLRERMGRSLIIVCEAGMDWLTDDGVRLMPTDKADWTTFHELFCNTLREAKLEFAVLPRSIEDIERRVDFVLNLHARMR</sequence>
<comment type="caution">
    <text evidence="2">The sequence shown here is derived from an EMBL/GenBank/DDBJ whole genome shotgun (WGS) entry which is preliminary data.</text>
</comment>
<dbReference type="Gene3D" id="3.40.50.300">
    <property type="entry name" value="P-loop containing nucleotide triphosphate hydrolases"/>
    <property type="match status" value="1"/>
</dbReference>
<proteinExistence type="predicted"/>
<protein>
    <recommendedName>
        <fullName evidence="1">NadR/Ttd14 AAA domain-containing protein</fullName>
    </recommendedName>
</protein>
<evidence type="ECO:0000313" key="3">
    <source>
        <dbReference type="Proteomes" id="UP000664521"/>
    </source>
</evidence>